<evidence type="ECO:0000256" key="2">
    <source>
        <dbReference type="ARBA" id="ARBA00007317"/>
    </source>
</evidence>
<reference evidence="10" key="1">
    <citation type="submission" date="2015-12" db="EMBL/GenBank/DDBJ databases">
        <title>Complete genome sequences of two moderately thermophilic Paenibacillus species.</title>
        <authorList>
            <person name="Butler R.III."/>
            <person name="Wang J."/>
            <person name="Stark B.C."/>
            <person name="Pombert J.-F."/>
        </authorList>
    </citation>
    <scope>NUCLEOTIDE SEQUENCE [LARGE SCALE GENOMIC DNA]</scope>
    <source>
        <strain evidence="10">32O-Y</strain>
    </source>
</reference>
<proteinExistence type="inferred from homology"/>
<dbReference type="PROSITE" id="PS00189">
    <property type="entry name" value="LIPOYL"/>
    <property type="match status" value="1"/>
</dbReference>
<dbReference type="RefSeq" id="WP_062409756.1">
    <property type="nucleotide sequence ID" value="NZ_CP013652.1"/>
</dbReference>
<keyword evidence="3 6" id="KW-0808">Transferase</keyword>
<dbReference type="InterPro" id="IPR050743">
    <property type="entry name" value="2-oxoacid_DH_E2_comp"/>
</dbReference>
<keyword evidence="10" id="KW-1185">Reference proteome</keyword>
<gene>
    <name evidence="9" type="ORF">IJ22_36230</name>
</gene>
<dbReference type="EMBL" id="CP013652">
    <property type="protein sequence ID" value="ALS23961.1"/>
    <property type="molecule type" value="Genomic_DNA"/>
</dbReference>
<dbReference type="OrthoDB" id="9805770at2"/>
<sequence>MQIILPKLGANMDSAVLTRWFKAEGDPVEANEVIAEVSTDKVNMEIEAPEKGILIKQFFKEDDDVPVGAAIAEIGAAAAKADAPQQEERKDIQPNNSFIKISPSARRLAHTLGVDISKVKGTGPNGRIVHQDIQNYAEAANTVVEDCEEIQQPQAEDHSPPQPQNMEIYQLNRIEAISGERMLHSLQSTAQLTMTRDVDVTDAVALLESVKKVQKDKITFTAFIVLAVAKSLQIHRRFNGKLENGKIVIPASVDLNVAVATDKGLVVPIIRDVQSKSLAAVARELNDIVTKARNSKLESRDVENGNFTITNLGASGVDTFTPILYPGQTGILGLGRILKRPWVVEDRIEIRSILSLSLTWDHQAADGAPAAQLLKSIADYLETPGLML</sequence>
<dbReference type="Gene3D" id="4.10.320.10">
    <property type="entry name" value="E3-binding domain"/>
    <property type="match status" value="1"/>
</dbReference>
<accession>A0A0U2UCG6</accession>
<dbReference type="InterPro" id="IPR036625">
    <property type="entry name" value="E3-bd_dom_sf"/>
</dbReference>
<evidence type="ECO:0000256" key="3">
    <source>
        <dbReference type="ARBA" id="ARBA00022679"/>
    </source>
</evidence>
<feature type="domain" description="Peripheral subunit-binding (PSBD)" evidence="8">
    <location>
        <begin position="100"/>
        <end position="137"/>
    </location>
</feature>
<evidence type="ECO:0000256" key="5">
    <source>
        <dbReference type="ARBA" id="ARBA00023315"/>
    </source>
</evidence>
<evidence type="ECO:0000259" key="7">
    <source>
        <dbReference type="PROSITE" id="PS50968"/>
    </source>
</evidence>
<keyword evidence="4 6" id="KW-0450">Lipoyl</keyword>
<dbReference type="SUPFAM" id="SSF51230">
    <property type="entry name" value="Single hybrid motif"/>
    <property type="match status" value="1"/>
</dbReference>
<dbReference type="GO" id="GO:0005737">
    <property type="term" value="C:cytoplasm"/>
    <property type="evidence" value="ECO:0007669"/>
    <property type="project" value="TreeGrafter"/>
</dbReference>
<dbReference type="EC" id="2.3.1.-" evidence="6"/>
<dbReference type="SUPFAM" id="SSF47005">
    <property type="entry name" value="Peripheral subunit-binding domain of 2-oxo acid dehydrogenase complex"/>
    <property type="match status" value="1"/>
</dbReference>
<dbReference type="InterPro" id="IPR001078">
    <property type="entry name" value="2-oxoacid_DH_actylTfrase"/>
</dbReference>
<protein>
    <recommendedName>
        <fullName evidence="6">Dihydrolipoamide acetyltransferase component of pyruvate dehydrogenase complex</fullName>
        <ecNumber evidence="6">2.3.1.-</ecNumber>
    </recommendedName>
</protein>
<evidence type="ECO:0000256" key="4">
    <source>
        <dbReference type="ARBA" id="ARBA00022823"/>
    </source>
</evidence>
<dbReference type="PANTHER" id="PTHR43178:SF5">
    <property type="entry name" value="LIPOAMIDE ACYLTRANSFERASE COMPONENT OF BRANCHED-CHAIN ALPHA-KETO ACID DEHYDROGENASE COMPLEX, MITOCHONDRIAL"/>
    <property type="match status" value="1"/>
</dbReference>
<dbReference type="SUPFAM" id="SSF52777">
    <property type="entry name" value="CoA-dependent acyltransferases"/>
    <property type="match status" value="1"/>
</dbReference>
<dbReference type="PROSITE" id="PS50968">
    <property type="entry name" value="BIOTINYL_LIPOYL"/>
    <property type="match status" value="1"/>
</dbReference>
<evidence type="ECO:0000259" key="8">
    <source>
        <dbReference type="PROSITE" id="PS51826"/>
    </source>
</evidence>
<evidence type="ECO:0000256" key="1">
    <source>
        <dbReference type="ARBA" id="ARBA00001938"/>
    </source>
</evidence>
<keyword evidence="5 6" id="KW-0012">Acyltransferase</keyword>
<dbReference type="PATRIC" id="fig|162209.4.peg.3859"/>
<dbReference type="Proteomes" id="UP000061660">
    <property type="component" value="Chromosome"/>
</dbReference>
<dbReference type="STRING" id="162209.IJ22_36230"/>
<dbReference type="InterPro" id="IPR004167">
    <property type="entry name" value="PSBD"/>
</dbReference>
<dbReference type="GO" id="GO:0031405">
    <property type="term" value="F:lipoic acid binding"/>
    <property type="evidence" value="ECO:0007669"/>
    <property type="project" value="TreeGrafter"/>
</dbReference>
<evidence type="ECO:0000313" key="9">
    <source>
        <dbReference type="EMBL" id="ALS23961.1"/>
    </source>
</evidence>
<dbReference type="InterPro" id="IPR003016">
    <property type="entry name" value="2-oxoA_DH_lipoyl-BS"/>
</dbReference>
<name>A0A0U2UCG6_9BACL</name>
<dbReference type="Pfam" id="PF00198">
    <property type="entry name" value="2-oxoacid_dh"/>
    <property type="match status" value="1"/>
</dbReference>
<feature type="domain" description="Lipoyl-binding" evidence="7">
    <location>
        <begin position="1"/>
        <end position="75"/>
    </location>
</feature>
<dbReference type="PROSITE" id="PS51826">
    <property type="entry name" value="PSBD"/>
    <property type="match status" value="1"/>
</dbReference>
<dbReference type="InterPro" id="IPR011053">
    <property type="entry name" value="Single_hybrid_motif"/>
</dbReference>
<dbReference type="InterPro" id="IPR000089">
    <property type="entry name" value="Biotin_lipoyl"/>
</dbReference>
<dbReference type="AlphaFoldDB" id="A0A0U2UCG6"/>
<dbReference type="CDD" id="cd06849">
    <property type="entry name" value="lipoyl_domain"/>
    <property type="match status" value="1"/>
</dbReference>
<dbReference type="Pfam" id="PF02817">
    <property type="entry name" value="E3_binding"/>
    <property type="match status" value="1"/>
</dbReference>
<dbReference type="InterPro" id="IPR023213">
    <property type="entry name" value="CAT-like_dom_sf"/>
</dbReference>
<dbReference type="Gene3D" id="2.40.50.100">
    <property type="match status" value="1"/>
</dbReference>
<dbReference type="PANTHER" id="PTHR43178">
    <property type="entry name" value="DIHYDROLIPOAMIDE ACETYLTRANSFERASE COMPONENT OF PYRUVATE DEHYDROGENASE COMPLEX"/>
    <property type="match status" value="1"/>
</dbReference>
<dbReference type="KEGG" id="pnp:IJ22_36230"/>
<dbReference type="Gene3D" id="3.30.559.10">
    <property type="entry name" value="Chloramphenicol acetyltransferase-like domain"/>
    <property type="match status" value="1"/>
</dbReference>
<comment type="similarity">
    <text evidence="2 6">Belongs to the 2-oxoacid dehydrogenase family.</text>
</comment>
<evidence type="ECO:0000313" key="10">
    <source>
        <dbReference type="Proteomes" id="UP000061660"/>
    </source>
</evidence>
<dbReference type="GO" id="GO:0016407">
    <property type="term" value="F:acetyltransferase activity"/>
    <property type="evidence" value="ECO:0007669"/>
    <property type="project" value="TreeGrafter"/>
</dbReference>
<organism evidence="9 10">
    <name type="scientific">Paenibacillus naphthalenovorans</name>
    <dbReference type="NCBI Taxonomy" id="162209"/>
    <lineage>
        <taxon>Bacteria</taxon>
        <taxon>Bacillati</taxon>
        <taxon>Bacillota</taxon>
        <taxon>Bacilli</taxon>
        <taxon>Bacillales</taxon>
        <taxon>Paenibacillaceae</taxon>
        <taxon>Paenibacillus</taxon>
    </lineage>
</organism>
<dbReference type="Pfam" id="PF00364">
    <property type="entry name" value="Biotin_lipoyl"/>
    <property type="match status" value="1"/>
</dbReference>
<comment type="cofactor">
    <cofactor evidence="1 6">
        <name>(R)-lipoate</name>
        <dbReference type="ChEBI" id="CHEBI:83088"/>
    </cofactor>
</comment>
<reference evidence="9 10" key="2">
    <citation type="journal article" date="2016" name="Genome Announc.">
        <title>Complete Genome Sequences of Two Interactive Moderate Thermophiles, Paenibacillus napthalenovorans 32O-Y and Paenibacillus sp. 32O-W.</title>
        <authorList>
            <person name="Butler R.R.III."/>
            <person name="Wang J."/>
            <person name="Stark B.C."/>
            <person name="Pombert J.F."/>
        </authorList>
    </citation>
    <scope>NUCLEOTIDE SEQUENCE [LARGE SCALE GENOMIC DNA]</scope>
    <source>
        <strain evidence="9 10">32O-Y</strain>
    </source>
</reference>
<evidence type="ECO:0000256" key="6">
    <source>
        <dbReference type="RuleBase" id="RU003423"/>
    </source>
</evidence>